<organism evidence="2 3">
    <name type="scientific">Patellaria atrata CBS 101060</name>
    <dbReference type="NCBI Taxonomy" id="1346257"/>
    <lineage>
        <taxon>Eukaryota</taxon>
        <taxon>Fungi</taxon>
        <taxon>Dikarya</taxon>
        <taxon>Ascomycota</taxon>
        <taxon>Pezizomycotina</taxon>
        <taxon>Dothideomycetes</taxon>
        <taxon>Dothideomycetes incertae sedis</taxon>
        <taxon>Patellariales</taxon>
        <taxon>Patellariaceae</taxon>
        <taxon>Patellaria</taxon>
    </lineage>
</organism>
<feature type="region of interest" description="Disordered" evidence="1">
    <location>
        <begin position="291"/>
        <end position="311"/>
    </location>
</feature>
<dbReference type="AlphaFoldDB" id="A0A9P4VIH6"/>
<gene>
    <name evidence="2" type="ORF">M501DRAFT_944976</name>
</gene>
<dbReference type="OrthoDB" id="5272500at2759"/>
<keyword evidence="3" id="KW-1185">Reference proteome</keyword>
<accession>A0A9P4VIH6</accession>
<dbReference type="Proteomes" id="UP000799429">
    <property type="component" value="Unassembled WGS sequence"/>
</dbReference>
<sequence>MSAGSSPFSIPHEDIEALCTSRGFQIIRNYLASNAENAFCAEHHDCDDERKQTWLLQRDILHAMIMPIVQLFNRASALAEAALCSSRPEDLELAFREDARSAFLWLQCFIADENDWCNTRGCPACTTLETLTTDPHIRLAITAALLSEHPSPSSLTLPPFSFFLPTVATALAADPFWGSHAFGPLLDRAALLAAGIQTMIAQCAQLEALVTTPTLSPVEPDAEPRLLTPATTGAVGTGIGMKVRKGRMAKRQLRLRTEEQEMAARIVWQCWGRVALSGALNAEQKSAVKSFGSMRGRGGGRTSGHKRALSL</sequence>
<evidence type="ECO:0000256" key="1">
    <source>
        <dbReference type="SAM" id="MobiDB-lite"/>
    </source>
</evidence>
<evidence type="ECO:0000313" key="2">
    <source>
        <dbReference type="EMBL" id="KAF2834071.1"/>
    </source>
</evidence>
<name>A0A9P4VIH6_9PEZI</name>
<protein>
    <submittedName>
        <fullName evidence="2">Uncharacterized protein</fullName>
    </submittedName>
</protein>
<comment type="caution">
    <text evidence="2">The sequence shown here is derived from an EMBL/GenBank/DDBJ whole genome shotgun (WGS) entry which is preliminary data.</text>
</comment>
<proteinExistence type="predicted"/>
<dbReference type="EMBL" id="MU006172">
    <property type="protein sequence ID" value="KAF2834071.1"/>
    <property type="molecule type" value="Genomic_DNA"/>
</dbReference>
<evidence type="ECO:0000313" key="3">
    <source>
        <dbReference type="Proteomes" id="UP000799429"/>
    </source>
</evidence>
<reference evidence="2" key="1">
    <citation type="journal article" date="2020" name="Stud. Mycol.">
        <title>101 Dothideomycetes genomes: a test case for predicting lifestyles and emergence of pathogens.</title>
        <authorList>
            <person name="Haridas S."/>
            <person name="Albert R."/>
            <person name="Binder M."/>
            <person name="Bloem J."/>
            <person name="Labutti K."/>
            <person name="Salamov A."/>
            <person name="Andreopoulos B."/>
            <person name="Baker S."/>
            <person name="Barry K."/>
            <person name="Bills G."/>
            <person name="Bluhm B."/>
            <person name="Cannon C."/>
            <person name="Castanera R."/>
            <person name="Culley D."/>
            <person name="Daum C."/>
            <person name="Ezra D."/>
            <person name="Gonzalez J."/>
            <person name="Henrissat B."/>
            <person name="Kuo A."/>
            <person name="Liang C."/>
            <person name="Lipzen A."/>
            <person name="Lutzoni F."/>
            <person name="Magnuson J."/>
            <person name="Mondo S."/>
            <person name="Nolan M."/>
            <person name="Ohm R."/>
            <person name="Pangilinan J."/>
            <person name="Park H.-J."/>
            <person name="Ramirez L."/>
            <person name="Alfaro M."/>
            <person name="Sun H."/>
            <person name="Tritt A."/>
            <person name="Yoshinaga Y."/>
            <person name="Zwiers L.-H."/>
            <person name="Turgeon B."/>
            <person name="Goodwin S."/>
            <person name="Spatafora J."/>
            <person name="Crous P."/>
            <person name="Grigoriev I."/>
        </authorList>
    </citation>
    <scope>NUCLEOTIDE SEQUENCE</scope>
    <source>
        <strain evidence="2">CBS 101060</strain>
    </source>
</reference>